<proteinExistence type="predicted"/>
<reference evidence="1 2" key="1">
    <citation type="submission" date="2018-08" db="EMBL/GenBank/DDBJ databases">
        <title>Chitinophaga sp. K20C18050901, a novel bacterium isolated from forest soil.</title>
        <authorList>
            <person name="Wang C."/>
        </authorList>
    </citation>
    <scope>NUCLEOTIDE SEQUENCE [LARGE SCALE GENOMIC DNA]</scope>
    <source>
        <strain evidence="1 2">K20C18050901</strain>
    </source>
</reference>
<protein>
    <submittedName>
        <fullName evidence="1">Uncharacterized protein</fullName>
    </submittedName>
</protein>
<dbReference type="EMBL" id="QTJV01000014">
    <property type="protein sequence ID" value="RFM31406.1"/>
    <property type="molecule type" value="Genomic_DNA"/>
</dbReference>
<keyword evidence="2" id="KW-1185">Reference proteome</keyword>
<name>A0A3E1NU12_9BACT</name>
<gene>
    <name evidence="1" type="ORF">DXN04_28930</name>
</gene>
<evidence type="ECO:0000313" key="1">
    <source>
        <dbReference type="EMBL" id="RFM31406.1"/>
    </source>
</evidence>
<organism evidence="1 2">
    <name type="scientific">Chitinophaga silvisoli</name>
    <dbReference type="NCBI Taxonomy" id="2291814"/>
    <lineage>
        <taxon>Bacteria</taxon>
        <taxon>Pseudomonadati</taxon>
        <taxon>Bacteroidota</taxon>
        <taxon>Chitinophagia</taxon>
        <taxon>Chitinophagales</taxon>
        <taxon>Chitinophagaceae</taxon>
        <taxon>Chitinophaga</taxon>
    </lineage>
</organism>
<dbReference type="Proteomes" id="UP000261174">
    <property type="component" value="Unassembled WGS sequence"/>
</dbReference>
<comment type="caution">
    <text evidence="1">The sequence shown here is derived from an EMBL/GenBank/DDBJ whole genome shotgun (WGS) entry which is preliminary data.</text>
</comment>
<sequence>MQVSAQYGHRDRGRDRERVVVVKEVPGHHRVVAYQGVTYHYADGRYYRPVNGGYERLSAPPAGITVNFVPNGYKIRMHKGVRYYYRGDVCYREVRPHAYVVTTRPW</sequence>
<accession>A0A3E1NU12</accession>
<dbReference type="Pfam" id="PF20125">
    <property type="entry name" value="DUF6515"/>
    <property type="match status" value="1"/>
</dbReference>
<dbReference type="AlphaFoldDB" id="A0A3E1NU12"/>
<evidence type="ECO:0000313" key="2">
    <source>
        <dbReference type="Proteomes" id="UP000261174"/>
    </source>
</evidence>
<dbReference type="InterPro" id="IPR045398">
    <property type="entry name" value="DUF6515"/>
</dbReference>